<sequence>MRVLVNGLTDLVINFEEDELKCLSETEKDDLISAAVKEIVTEQVSWMEVK</sequence>
<dbReference type="RefSeq" id="WP_164853347.1">
    <property type="nucleotide sequence ID" value="NZ_CP026096.1"/>
</dbReference>
<evidence type="ECO:0000259" key="1">
    <source>
        <dbReference type="Pfam" id="PF23768"/>
    </source>
</evidence>
<dbReference type="EMBL" id="CP026096">
    <property type="protein sequence ID" value="AZV45700.1"/>
    <property type="molecule type" value="Genomic_DNA"/>
</dbReference>
<dbReference type="Proteomes" id="UP000283095">
    <property type="component" value="Plasmid pOM18"/>
</dbReference>
<organism evidence="2 3">
    <name type="scientific">Peribacillus asahii</name>
    <dbReference type="NCBI Taxonomy" id="228899"/>
    <lineage>
        <taxon>Bacteria</taxon>
        <taxon>Bacillati</taxon>
        <taxon>Bacillota</taxon>
        <taxon>Bacilli</taxon>
        <taxon>Bacillales</taxon>
        <taxon>Bacillaceae</taxon>
        <taxon>Peribacillus</taxon>
    </lineage>
</organism>
<proteinExistence type="predicted"/>
<protein>
    <recommendedName>
        <fullName evidence="1">DUF7167 domain-containing protein</fullName>
    </recommendedName>
</protein>
<feature type="domain" description="DUF7167" evidence="1">
    <location>
        <begin position="13"/>
        <end position="46"/>
    </location>
</feature>
<dbReference type="InterPro" id="IPR055591">
    <property type="entry name" value="DUF7167"/>
</dbReference>
<gene>
    <name evidence="2" type="ORF">BAOM_p047</name>
</gene>
<dbReference type="Pfam" id="PF23768">
    <property type="entry name" value="DUF7167"/>
    <property type="match status" value="1"/>
</dbReference>
<keyword evidence="2" id="KW-0614">Plasmid</keyword>
<reference evidence="2 3" key="1">
    <citation type="submission" date="2018-01" db="EMBL/GenBank/DDBJ databases">
        <title>Bacillus asahii Genome sequencing and assembly.</title>
        <authorList>
            <person name="Jiang H."/>
            <person name="Feng Y."/>
            <person name="Zhao F."/>
            <person name="Lin X."/>
        </authorList>
    </citation>
    <scope>NUCLEOTIDE SEQUENCE [LARGE SCALE GENOMIC DNA]</scope>
    <source>
        <strain evidence="2 3">OM18</strain>
        <plasmid evidence="3">pom18</plasmid>
    </source>
</reference>
<geneLocation type="plasmid" evidence="3">
    <name>pom18</name>
</geneLocation>
<dbReference type="KEGG" id="pasa:BAOM_p047"/>
<dbReference type="AlphaFoldDB" id="A0A3Q9RS98"/>
<evidence type="ECO:0000313" key="3">
    <source>
        <dbReference type="Proteomes" id="UP000283095"/>
    </source>
</evidence>
<name>A0A3Q9RS98_9BACI</name>
<evidence type="ECO:0000313" key="2">
    <source>
        <dbReference type="EMBL" id="AZV45700.1"/>
    </source>
</evidence>
<accession>A0A3Q9RS98</accession>